<dbReference type="AlphaFoldDB" id="A0A5C5WJF1"/>
<keyword evidence="2" id="KW-1185">Reference proteome</keyword>
<gene>
    <name evidence="1" type="ORF">Pla22_28910</name>
</gene>
<organism evidence="1 2">
    <name type="scientific">Rubripirellula amarantea</name>
    <dbReference type="NCBI Taxonomy" id="2527999"/>
    <lineage>
        <taxon>Bacteria</taxon>
        <taxon>Pseudomonadati</taxon>
        <taxon>Planctomycetota</taxon>
        <taxon>Planctomycetia</taxon>
        <taxon>Pirellulales</taxon>
        <taxon>Pirellulaceae</taxon>
        <taxon>Rubripirellula</taxon>
    </lineage>
</organism>
<comment type="caution">
    <text evidence="1">The sequence shown here is derived from an EMBL/GenBank/DDBJ whole genome shotgun (WGS) entry which is preliminary data.</text>
</comment>
<accession>A0A5C5WJF1</accession>
<dbReference type="Proteomes" id="UP000316598">
    <property type="component" value="Unassembled WGS sequence"/>
</dbReference>
<reference evidence="1 2" key="1">
    <citation type="submission" date="2019-02" db="EMBL/GenBank/DDBJ databases">
        <title>Deep-cultivation of Planctomycetes and their phenomic and genomic characterization uncovers novel biology.</title>
        <authorList>
            <person name="Wiegand S."/>
            <person name="Jogler M."/>
            <person name="Boedeker C."/>
            <person name="Pinto D."/>
            <person name="Vollmers J."/>
            <person name="Rivas-Marin E."/>
            <person name="Kohn T."/>
            <person name="Peeters S.H."/>
            <person name="Heuer A."/>
            <person name="Rast P."/>
            <person name="Oberbeckmann S."/>
            <person name="Bunk B."/>
            <person name="Jeske O."/>
            <person name="Meyerdierks A."/>
            <person name="Storesund J.E."/>
            <person name="Kallscheuer N."/>
            <person name="Luecker S."/>
            <person name="Lage O.M."/>
            <person name="Pohl T."/>
            <person name="Merkel B.J."/>
            <person name="Hornburger P."/>
            <person name="Mueller R.-W."/>
            <person name="Bruemmer F."/>
            <person name="Labrenz M."/>
            <person name="Spormann A.M."/>
            <person name="Op Den Camp H."/>
            <person name="Overmann J."/>
            <person name="Amann R."/>
            <person name="Jetten M.S.M."/>
            <person name="Mascher T."/>
            <person name="Medema M.H."/>
            <person name="Devos D.P."/>
            <person name="Kaster A.-K."/>
            <person name="Ovreas L."/>
            <person name="Rohde M."/>
            <person name="Galperin M.Y."/>
            <person name="Jogler C."/>
        </authorList>
    </citation>
    <scope>NUCLEOTIDE SEQUENCE [LARGE SCALE GENOMIC DNA]</scope>
    <source>
        <strain evidence="1 2">Pla22</strain>
    </source>
</reference>
<name>A0A5C5WJF1_9BACT</name>
<sequence>MPFHDFKVIRVRRDDFVGVRVGGVRIGGSELTNDGAGFGAIDEALGVNPLLDNASQFAVIGGPCEDQRAVGTFG</sequence>
<proteinExistence type="predicted"/>
<evidence type="ECO:0000313" key="1">
    <source>
        <dbReference type="EMBL" id="TWT50151.1"/>
    </source>
</evidence>
<dbReference type="EMBL" id="SJPI01000002">
    <property type="protein sequence ID" value="TWT50151.1"/>
    <property type="molecule type" value="Genomic_DNA"/>
</dbReference>
<evidence type="ECO:0000313" key="2">
    <source>
        <dbReference type="Proteomes" id="UP000316598"/>
    </source>
</evidence>
<protein>
    <submittedName>
        <fullName evidence="1">Uncharacterized protein</fullName>
    </submittedName>
</protein>